<dbReference type="OrthoDB" id="32134at2"/>
<organism evidence="3 4">
    <name type="scientific">Meiothermus luteus</name>
    <dbReference type="NCBI Taxonomy" id="2026184"/>
    <lineage>
        <taxon>Bacteria</taxon>
        <taxon>Thermotogati</taxon>
        <taxon>Deinococcota</taxon>
        <taxon>Deinococci</taxon>
        <taxon>Thermales</taxon>
        <taxon>Thermaceae</taxon>
        <taxon>Meiothermus</taxon>
    </lineage>
</organism>
<feature type="domain" description="Thioredoxin" evidence="2">
    <location>
        <begin position="7"/>
        <end position="138"/>
    </location>
</feature>
<dbReference type="EMBL" id="QWKZ01000038">
    <property type="protein sequence ID" value="RIH85952.1"/>
    <property type="molecule type" value="Genomic_DNA"/>
</dbReference>
<feature type="chain" id="PRO_5017335611" evidence="1">
    <location>
        <begin position="17"/>
        <end position="146"/>
    </location>
</feature>
<proteinExistence type="predicted"/>
<dbReference type="Proteomes" id="UP000265800">
    <property type="component" value="Unassembled WGS sequence"/>
</dbReference>
<keyword evidence="4" id="KW-1185">Reference proteome</keyword>
<dbReference type="InterPro" id="IPR006577">
    <property type="entry name" value="UAS"/>
</dbReference>
<dbReference type="AlphaFoldDB" id="A0A399ETP7"/>
<protein>
    <submittedName>
        <fullName evidence="3">Thiol:disulfide interchange protein DsbD</fullName>
        <ecNumber evidence="3">1.8.1.8</ecNumber>
    </submittedName>
</protein>
<evidence type="ECO:0000256" key="1">
    <source>
        <dbReference type="SAM" id="SignalP"/>
    </source>
</evidence>
<name>A0A399ETP7_9DEIN</name>
<evidence type="ECO:0000313" key="3">
    <source>
        <dbReference type="EMBL" id="RIH85952.1"/>
    </source>
</evidence>
<dbReference type="PROSITE" id="PS00194">
    <property type="entry name" value="THIOREDOXIN_1"/>
    <property type="match status" value="1"/>
</dbReference>
<dbReference type="GO" id="GO:0047134">
    <property type="term" value="F:protein-disulfide reductase [NAD(P)H] activity"/>
    <property type="evidence" value="ECO:0007669"/>
    <property type="project" value="UniProtKB-EC"/>
</dbReference>
<reference evidence="3 4" key="1">
    <citation type="submission" date="2018-08" db="EMBL/GenBank/DDBJ databases">
        <title>Meiothermus luteus KCTC 52599 genome sequencing project.</title>
        <authorList>
            <person name="Da Costa M.S."/>
            <person name="Albuquerque L."/>
            <person name="Raposo P."/>
            <person name="Froufe H.J.C."/>
            <person name="Barroso C.S."/>
            <person name="Egas C."/>
        </authorList>
    </citation>
    <scope>NUCLEOTIDE SEQUENCE [LARGE SCALE GENOMIC DNA]</scope>
    <source>
        <strain evidence="3 4">KCTC 52599</strain>
    </source>
</reference>
<evidence type="ECO:0000259" key="2">
    <source>
        <dbReference type="PROSITE" id="PS51352"/>
    </source>
</evidence>
<feature type="signal peptide" evidence="1">
    <location>
        <begin position="1"/>
        <end position="16"/>
    </location>
</feature>
<keyword evidence="3" id="KW-0560">Oxidoreductase</keyword>
<sequence length="146" mass="16497">MRIVTLLALGGFLASAAAGPAVDFDRWYPYPQAQQYAQAHQRILMVYFWSHGCPYCEQMNTFVLSDDRISRTLARRYVVASVDMHSPEGQALSRQMRAFGTPTFVFLVPQEGTWKEIGRLFGSRPRAQFLRELEQVCAKAGGEACE</sequence>
<dbReference type="Pfam" id="PF13098">
    <property type="entry name" value="Thioredoxin_2"/>
    <property type="match status" value="1"/>
</dbReference>
<dbReference type="RefSeq" id="WP_119360063.1">
    <property type="nucleotide sequence ID" value="NZ_QWKZ01000038.1"/>
</dbReference>
<keyword evidence="1" id="KW-0732">Signal</keyword>
<gene>
    <name evidence="3" type="primary">dsbD_2</name>
    <name evidence="3" type="ORF">Mlute_01434</name>
</gene>
<dbReference type="SUPFAM" id="SSF52833">
    <property type="entry name" value="Thioredoxin-like"/>
    <property type="match status" value="1"/>
</dbReference>
<dbReference type="InterPro" id="IPR012336">
    <property type="entry name" value="Thioredoxin-like_fold"/>
</dbReference>
<comment type="caution">
    <text evidence="3">The sequence shown here is derived from an EMBL/GenBank/DDBJ whole genome shotgun (WGS) entry which is preliminary data.</text>
</comment>
<evidence type="ECO:0000313" key="4">
    <source>
        <dbReference type="Proteomes" id="UP000265800"/>
    </source>
</evidence>
<dbReference type="InterPro" id="IPR036249">
    <property type="entry name" value="Thioredoxin-like_sf"/>
</dbReference>
<dbReference type="PROSITE" id="PS51352">
    <property type="entry name" value="THIOREDOXIN_2"/>
    <property type="match status" value="1"/>
</dbReference>
<accession>A0A399ETP7</accession>
<dbReference type="InterPro" id="IPR017937">
    <property type="entry name" value="Thioredoxin_CS"/>
</dbReference>
<dbReference type="EC" id="1.8.1.8" evidence="3"/>
<dbReference type="SMART" id="SM00594">
    <property type="entry name" value="UAS"/>
    <property type="match status" value="1"/>
</dbReference>
<dbReference type="InterPro" id="IPR013766">
    <property type="entry name" value="Thioredoxin_domain"/>
</dbReference>
<dbReference type="Gene3D" id="3.40.30.10">
    <property type="entry name" value="Glutaredoxin"/>
    <property type="match status" value="1"/>
</dbReference>